<dbReference type="InterPro" id="IPR050483">
    <property type="entry name" value="CoA-transferase_III_domain"/>
</dbReference>
<name>X1GZB9_9ZZZZ</name>
<dbReference type="SUPFAM" id="SSF89796">
    <property type="entry name" value="CoA-transferase family III (CaiB/BaiF)"/>
    <property type="match status" value="1"/>
</dbReference>
<reference evidence="2" key="1">
    <citation type="journal article" date="2014" name="Front. Microbiol.">
        <title>High frequency of phylogenetically diverse reductive dehalogenase-homologous genes in deep subseafloor sedimentary metagenomes.</title>
        <authorList>
            <person name="Kawai M."/>
            <person name="Futagami T."/>
            <person name="Toyoda A."/>
            <person name="Takaki Y."/>
            <person name="Nishi S."/>
            <person name="Hori S."/>
            <person name="Arai W."/>
            <person name="Tsubouchi T."/>
            <person name="Morono Y."/>
            <person name="Uchiyama I."/>
            <person name="Ito T."/>
            <person name="Fujiyama A."/>
            <person name="Inagaki F."/>
            <person name="Takami H."/>
        </authorList>
    </citation>
    <scope>NUCLEOTIDE SEQUENCE</scope>
    <source>
        <strain evidence="2">Expedition CK06-06</strain>
    </source>
</reference>
<keyword evidence="1" id="KW-0808">Transferase</keyword>
<dbReference type="GO" id="GO:0008410">
    <property type="term" value="F:CoA-transferase activity"/>
    <property type="evidence" value="ECO:0007669"/>
    <property type="project" value="TreeGrafter"/>
</dbReference>
<accession>X1GZB9</accession>
<dbReference type="Gene3D" id="3.40.50.10540">
    <property type="entry name" value="Crotonobetainyl-coa:carnitine coa-transferase, domain 1"/>
    <property type="match status" value="1"/>
</dbReference>
<dbReference type="InterPro" id="IPR023606">
    <property type="entry name" value="CoA-Trfase_III_dom_1_sf"/>
</dbReference>
<dbReference type="PANTHER" id="PTHR48207">
    <property type="entry name" value="SUCCINATE--HYDROXYMETHYLGLUTARATE COA-TRANSFERASE"/>
    <property type="match status" value="1"/>
</dbReference>
<dbReference type="PANTHER" id="PTHR48207:SF3">
    <property type="entry name" value="SUCCINATE--HYDROXYMETHYLGLUTARATE COA-TRANSFERASE"/>
    <property type="match status" value="1"/>
</dbReference>
<evidence type="ECO:0000313" key="2">
    <source>
        <dbReference type="EMBL" id="GAH50200.1"/>
    </source>
</evidence>
<evidence type="ECO:0008006" key="3">
    <source>
        <dbReference type="Google" id="ProtNLM"/>
    </source>
</evidence>
<dbReference type="InterPro" id="IPR003673">
    <property type="entry name" value="CoA-Trfase_fam_III"/>
</dbReference>
<feature type="non-terminal residue" evidence="2">
    <location>
        <position position="161"/>
    </location>
</feature>
<sequence length="161" mass="17696">MGERRMTRQVFEGIKVFDFAWAAVGPQVGRELAEHGATVIRVESHRRLDSLRTGGPFKDGKPGTNRSAMYTAYNTNKYGISLDLNNPKSKEVARRLVAWADIVTDSMAVGTMAKLGLDYESCRKINPGVIYFSTTQQGQYGPHSGFQGFGHHANALLGLCT</sequence>
<gene>
    <name evidence="2" type="ORF">S03H2_35712</name>
</gene>
<proteinExistence type="predicted"/>
<organism evidence="2">
    <name type="scientific">marine sediment metagenome</name>
    <dbReference type="NCBI Taxonomy" id="412755"/>
    <lineage>
        <taxon>unclassified sequences</taxon>
        <taxon>metagenomes</taxon>
        <taxon>ecological metagenomes</taxon>
    </lineage>
</organism>
<comment type="caution">
    <text evidence="2">The sequence shown here is derived from an EMBL/GenBank/DDBJ whole genome shotgun (WGS) entry which is preliminary data.</text>
</comment>
<dbReference type="EMBL" id="BARU01021865">
    <property type="protein sequence ID" value="GAH50200.1"/>
    <property type="molecule type" value="Genomic_DNA"/>
</dbReference>
<dbReference type="AlphaFoldDB" id="X1GZB9"/>
<evidence type="ECO:0000256" key="1">
    <source>
        <dbReference type="ARBA" id="ARBA00022679"/>
    </source>
</evidence>
<protein>
    <recommendedName>
        <fullName evidence="3">CoA transferase</fullName>
    </recommendedName>
</protein>
<dbReference type="Pfam" id="PF02515">
    <property type="entry name" value="CoA_transf_3"/>
    <property type="match status" value="1"/>
</dbReference>